<evidence type="ECO:0000313" key="2">
    <source>
        <dbReference type="Proteomes" id="UP000261174"/>
    </source>
</evidence>
<evidence type="ECO:0000313" key="1">
    <source>
        <dbReference type="EMBL" id="RFM35278.1"/>
    </source>
</evidence>
<protein>
    <submittedName>
        <fullName evidence="1">Uncharacterized protein</fullName>
    </submittedName>
</protein>
<proteinExistence type="predicted"/>
<reference evidence="1 2" key="1">
    <citation type="submission" date="2018-08" db="EMBL/GenBank/DDBJ databases">
        <title>Chitinophaga sp. K20C18050901, a novel bacterium isolated from forest soil.</title>
        <authorList>
            <person name="Wang C."/>
        </authorList>
    </citation>
    <scope>NUCLEOTIDE SEQUENCE [LARGE SCALE GENOMIC DNA]</scope>
    <source>
        <strain evidence="1 2">K20C18050901</strain>
    </source>
</reference>
<organism evidence="1 2">
    <name type="scientific">Chitinophaga silvisoli</name>
    <dbReference type="NCBI Taxonomy" id="2291814"/>
    <lineage>
        <taxon>Bacteria</taxon>
        <taxon>Pseudomonadati</taxon>
        <taxon>Bacteroidota</taxon>
        <taxon>Chitinophagia</taxon>
        <taxon>Chitinophagales</taxon>
        <taxon>Chitinophagaceae</taxon>
        <taxon>Chitinophaga</taxon>
    </lineage>
</organism>
<comment type="caution">
    <text evidence="1">The sequence shown here is derived from an EMBL/GenBank/DDBJ whole genome shotgun (WGS) entry which is preliminary data.</text>
</comment>
<accession>A0A3E1P5L4</accession>
<dbReference type="AlphaFoldDB" id="A0A3E1P5L4"/>
<keyword evidence="2" id="KW-1185">Reference proteome</keyword>
<name>A0A3E1P5L4_9BACT</name>
<sequence length="69" mass="7492">MYGITICFAGKLALTIDLTHAPDQAHLQSCSLNEISTANKKHAIPQVLKKSSLNTQNGIIPTTTNLHTY</sequence>
<dbReference type="EMBL" id="QTJV01000002">
    <property type="protein sequence ID" value="RFM35278.1"/>
    <property type="molecule type" value="Genomic_DNA"/>
</dbReference>
<gene>
    <name evidence="1" type="ORF">DXN04_07760</name>
</gene>
<dbReference type="Proteomes" id="UP000261174">
    <property type="component" value="Unassembled WGS sequence"/>
</dbReference>